<sequence length="89" mass="10080">MIQSSSIIVEDIIKEMEVELKALTNVLSISLDFSTTVIGNKRIHESIREGISITTEIKNLFDISLNKVFVVESTLRKADNQIGEKFLKR</sequence>
<evidence type="ECO:0000313" key="1">
    <source>
        <dbReference type="EMBL" id="MBF1307322.1"/>
    </source>
</evidence>
<dbReference type="GeneID" id="93384382"/>
<gene>
    <name evidence="1" type="ORF">HXM94_06055</name>
</gene>
<evidence type="ECO:0000313" key="2">
    <source>
        <dbReference type="Proteomes" id="UP000758611"/>
    </source>
</evidence>
<dbReference type="NCBIfam" id="TIGR04197">
    <property type="entry name" value="T7SS_SACOL2603"/>
    <property type="match status" value="1"/>
</dbReference>
<comment type="caution">
    <text evidence="1">The sequence shown here is derived from an EMBL/GenBank/DDBJ whole genome shotgun (WGS) entry which is preliminary data.</text>
</comment>
<protein>
    <submittedName>
        <fullName evidence="1">TIGR04197 family type VII secretion effector</fullName>
    </submittedName>
</protein>
<dbReference type="Proteomes" id="UP000758611">
    <property type="component" value="Unassembled WGS sequence"/>
</dbReference>
<accession>A0A930E3U6</accession>
<dbReference type="InterPro" id="IPR021477">
    <property type="entry name" value="TVIIS_effector_SACOL2603_fam"/>
</dbReference>
<dbReference type="RefSeq" id="WP_004832070.1">
    <property type="nucleotide sequence ID" value="NZ_CABKNC010000004.1"/>
</dbReference>
<name>A0A930E3U6_9FIRM</name>
<proteinExistence type="predicted"/>
<dbReference type="AlphaFoldDB" id="A0A930E3U6"/>
<organism evidence="1 2">
    <name type="scientific">Parvimonas micra</name>
    <dbReference type="NCBI Taxonomy" id="33033"/>
    <lineage>
        <taxon>Bacteria</taxon>
        <taxon>Bacillati</taxon>
        <taxon>Bacillota</taxon>
        <taxon>Tissierellia</taxon>
        <taxon>Tissierellales</taxon>
        <taxon>Peptoniphilaceae</taxon>
        <taxon>Parvimonas</taxon>
    </lineage>
</organism>
<reference evidence="1" key="1">
    <citation type="submission" date="2020-04" db="EMBL/GenBank/DDBJ databases">
        <title>Deep metagenomics examines the oral microbiome during advanced dental caries in children, revealing novel taxa and co-occurrences with host molecules.</title>
        <authorList>
            <person name="Baker J.L."/>
            <person name="Morton J.T."/>
            <person name="Dinis M."/>
            <person name="Alvarez R."/>
            <person name="Tran N.C."/>
            <person name="Knight R."/>
            <person name="Edlund A."/>
        </authorList>
    </citation>
    <scope>NUCLEOTIDE SEQUENCE</scope>
    <source>
        <strain evidence="1">JCVI_23_bin.11</strain>
    </source>
</reference>
<dbReference type="EMBL" id="JABZRE010000023">
    <property type="protein sequence ID" value="MBF1307322.1"/>
    <property type="molecule type" value="Genomic_DNA"/>
</dbReference>